<feature type="transmembrane region" description="Helical" evidence="1">
    <location>
        <begin position="324"/>
        <end position="340"/>
    </location>
</feature>
<name>A0A840CPH4_9BACT</name>
<keyword evidence="1" id="KW-1133">Transmembrane helix</keyword>
<comment type="caution">
    <text evidence="2">The sequence shown here is derived from an EMBL/GenBank/DDBJ whole genome shotgun (WGS) entry which is preliminary data.</text>
</comment>
<feature type="transmembrane region" description="Helical" evidence="1">
    <location>
        <begin position="352"/>
        <end position="371"/>
    </location>
</feature>
<organism evidence="2 3">
    <name type="scientific">Dysgonomonas hofstadii</name>
    <dbReference type="NCBI Taxonomy" id="637886"/>
    <lineage>
        <taxon>Bacteria</taxon>
        <taxon>Pseudomonadati</taxon>
        <taxon>Bacteroidota</taxon>
        <taxon>Bacteroidia</taxon>
        <taxon>Bacteroidales</taxon>
        <taxon>Dysgonomonadaceae</taxon>
        <taxon>Dysgonomonas</taxon>
    </lineage>
</organism>
<proteinExistence type="predicted"/>
<protein>
    <recommendedName>
        <fullName evidence="4">Dolichyl-phosphate-mannose-protein mannosyltransferase</fullName>
    </recommendedName>
</protein>
<keyword evidence="1" id="KW-0472">Membrane</keyword>
<feature type="transmembrane region" description="Helical" evidence="1">
    <location>
        <begin position="9"/>
        <end position="31"/>
    </location>
</feature>
<feature type="transmembrane region" description="Helical" evidence="1">
    <location>
        <begin position="272"/>
        <end position="292"/>
    </location>
</feature>
<feature type="transmembrane region" description="Helical" evidence="1">
    <location>
        <begin position="92"/>
        <end position="111"/>
    </location>
</feature>
<dbReference type="Proteomes" id="UP000555103">
    <property type="component" value="Unassembled WGS sequence"/>
</dbReference>
<feature type="transmembrane region" description="Helical" evidence="1">
    <location>
        <begin position="118"/>
        <end position="137"/>
    </location>
</feature>
<evidence type="ECO:0000313" key="3">
    <source>
        <dbReference type="Proteomes" id="UP000555103"/>
    </source>
</evidence>
<sequence length="387" mass="44881">MTKTKNIEFLSKCSINLLCLITIIASVYTSFSLNLTERSLWLDEAMLAYSFCQRGITDLTSDIFEWNQSAPVIYLYIVKIITTLLGNSEFTLRLWSFISYIILLGICFYFLKKICPIRFPLLGVAFISNLAVLIMYSNEFKPYMTDCVAVLLTIVIFYFYTEKKTNRFIVIMLYAALIWLSNPCCFFIGSILLYEFIDGLIKKDYSRFKFSIYCGVAVLLSFIAYYFFWLAPVIDQGEMSIFWEDYRLPLIPTSYEDVVRLKTLISTIIDQLGSYKILITSIVIIGVFINIFCDKNKYIFIVCGGIIITLFASMLGMYPVSVRLFLFIYPITGILFFFYLDKLYSTNRTQNTIATTIFIIMLLSTTGVQKYKYEQPVQAHRRNKSGY</sequence>
<keyword evidence="3" id="KW-1185">Reference proteome</keyword>
<evidence type="ECO:0000256" key="1">
    <source>
        <dbReference type="SAM" id="Phobius"/>
    </source>
</evidence>
<feature type="transmembrane region" description="Helical" evidence="1">
    <location>
        <begin position="210"/>
        <end position="231"/>
    </location>
</feature>
<feature type="transmembrane region" description="Helical" evidence="1">
    <location>
        <begin position="143"/>
        <end position="161"/>
    </location>
</feature>
<accession>A0A840CPH4</accession>
<evidence type="ECO:0008006" key="4">
    <source>
        <dbReference type="Google" id="ProtNLM"/>
    </source>
</evidence>
<dbReference type="AlphaFoldDB" id="A0A840CPH4"/>
<reference evidence="2 3" key="1">
    <citation type="submission" date="2020-08" db="EMBL/GenBank/DDBJ databases">
        <title>Genomic Encyclopedia of Type Strains, Phase IV (KMG-IV): sequencing the most valuable type-strain genomes for metagenomic binning, comparative biology and taxonomic classification.</title>
        <authorList>
            <person name="Goeker M."/>
        </authorList>
    </citation>
    <scope>NUCLEOTIDE SEQUENCE [LARGE SCALE GENOMIC DNA]</scope>
    <source>
        <strain evidence="2 3">DSM 104969</strain>
    </source>
</reference>
<keyword evidence="1" id="KW-0812">Transmembrane</keyword>
<evidence type="ECO:0000313" key="2">
    <source>
        <dbReference type="EMBL" id="MBB4037997.1"/>
    </source>
</evidence>
<dbReference type="EMBL" id="JACIEP010000020">
    <property type="protein sequence ID" value="MBB4037997.1"/>
    <property type="molecule type" value="Genomic_DNA"/>
</dbReference>
<dbReference type="RefSeq" id="WP_183308836.1">
    <property type="nucleotide sequence ID" value="NZ_JACIEP010000020.1"/>
</dbReference>
<feature type="transmembrane region" description="Helical" evidence="1">
    <location>
        <begin position="168"/>
        <end position="194"/>
    </location>
</feature>
<feature type="transmembrane region" description="Helical" evidence="1">
    <location>
        <begin position="298"/>
        <end position="317"/>
    </location>
</feature>
<gene>
    <name evidence="2" type="ORF">GGR21_003923</name>
</gene>